<reference evidence="2 3" key="1">
    <citation type="submission" date="2023-07" db="EMBL/GenBank/DDBJ databases">
        <title>Micromonospora profundi TRM 95458 converts glycerol to a new osmotic compound.</title>
        <authorList>
            <person name="Lu D."/>
        </authorList>
    </citation>
    <scope>NUCLEOTIDE SEQUENCE [LARGE SCALE GENOMIC DNA]</scope>
    <source>
        <strain evidence="2 3">TRM95458</strain>
    </source>
</reference>
<dbReference type="KEGG" id="mprn:Q3V37_17910"/>
<organism evidence="2 3">
    <name type="scientific">Micromonospora profundi</name>
    <dbReference type="NCBI Taxonomy" id="1420889"/>
    <lineage>
        <taxon>Bacteria</taxon>
        <taxon>Bacillati</taxon>
        <taxon>Actinomycetota</taxon>
        <taxon>Actinomycetes</taxon>
        <taxon>Micromonosporales</taxon>
        <taxon>Micromonosporaceae</taxon>
        <taxon>Micromonospora</taxon>
    </lineage>
</organism>
<dbReference type="AlphaFoldDB" id="A0AAJ6HS46"/>
<evidence type="ECO:0000313" key="3">
    <source>
        <dbReference type="Proteomes" id="UP001235874"/>
    </source>
</evidence>
<feature type="region of interest" description="Disordered" evidence="1">
    <location>
        <begin position="131"/>
        <end position="156"/>
    </location>
</feature>
<dbReference type="Proteomes" id="UP001235874">
    <property type="component" value="Chromosome"/>
</dbReference>
<dbReference type="EMBL" id="CP130472">
    <property type="protein sequence ID" value="WLS43294.1"/>
    <property type="molecule type" value="Genomic_DNA"/>
</dbReference>
<protein>
    <submittedName>
        <fullName evidence="2">Uncharacterized protein</fullName>
    </submittedName>
</protein>
<feature type="region of interest" description="Disordered" evidence="1">
    <location>
        <begin position="82"/>
        <end position="119"/>
    </location>
</feature>
<evidence type="ECO:0000313" key="2">
    <source>
        <dbReference type="EMBL" id="WLS43294.1"/>
    </source>
</evidence>
<proteinExistence type="predicted"/>
<evidence type="ECO:0000256" key="1">
    <source>
        <dbReference type="SAM" id="MobiDB-lite"/>
    </source>
</evidence>
<keyword evidence="3" id="KW-1185">Reference proteome</keyword>
<gene>
    <name evidence="2" type="ORF">Q3V37_17910</name>
</gene>
<sequence>MSIPKQLAPTTQTRHPWRAVARTVFAAVIALLSLLPTIAAAAGIEAVPLVAQALAVAAAVTRVLAIPGVDDFLRRYLPFLASAPAGEAPPPPRREPGSTLFRGDGFADPRLEGGRPGSATFLLSGALHAARRAGEPDDVPDTRVPSVLDDRSVSGQ</sequence>
<name>A0AAJ6HS46_9ACTN</name>
<dbReference type="RefSeq" id="WP_306270708.1">
    <property type="nucleotide sequence ID" value="NZ_CP130472.1"/>
</dbReference>
<accession>A0AAJ6HS46</accession>